<proteinExistence type="predicted"/>
<accession>A0A1X4Y058</accession>
<dbReference type="STRING" id="1562698.DESAMIL20_276"/>
<dbReference type="Proteomes" id="UP000194141">
    <property type="component" value="Unassembled WGS sequence"/>
</dbReference>
<organism evidence="1 2">
    <name type="scientific">Desulfurella amilsii</name>
    <dbReference type="NCBI Taxonomy" id="1562698"/>
    <lineage>
        <taxon>Bacteria</taxon>
        <taxon>Pseudomonadati</taxon>
        <taxon>Campylobacterota</taxon>
        <taxon>Desulfurellia</taxon>
        <taxon>Desulfurellales</taxon>
        <taxon>Desulfurellaceae</taxon>
        <taxon>Desulfurella</taxon>
    </lineage>
</organism>
<evidence type="ECO:0000313" key="2">
    <source>
        <dbReference type="Proteomes" id="UP000194141"/>
    </source>
</evidence>
<comment type="caution">
    <text evidence="1">The sequence shown here is derived from an EMBL/GenBank/DDBJ whole genome shotgun (WGS) entry which is preliminary data.</text>
</comment>
<reference evidence="1 2" key="1">
    <citation type="journal article" date="2017" name="Front. Microbiol.">
        <title>Genome Sequence of Desulfurella amilsii Strain TR1 and Comparative Genomics of Desulfurellaceae Family.</title>
        <authorList>
            <person name="Florentino A.P."/>
            <person name="Stams A.J."/>
            <person name="Sanchez-Andrea I."/>
        </authorList>
    </citation>
    <scope>NUCLEOTIDE SEQUENCE [LARGE SCALE GENOMIC DNA]</scope>
    <source>
        <strain evidence="1 2">TR1</strain>
    </source>
</reference>
<sequence>MGEEFSPRPSRSEAFPPFGIKPNIKAKQFSIPFKKNLAGGNLSGFSNHLSDFYSK</sequence>
<dbReference type="EMBL" id="MDSU01000001">
    <property type="protein sequence ID" value="OSS43168.1"/>
    <property type="molecule type" value="Genomic_DNA"/>
</dbReference>
<protein>
    <submittedName>
        <fullName evidence="1">Uncharacterized protein</fullName>
    </submittedName>
</protein>
<evidence type="ECO:0000313" key="1">
    <source>
        <dbReference type="EMBL" id="OSS43168.1"/>
    </source>
</evidence>
<gene>
    <name evidence="1" type="ORF">DESAMIL20_276</name>
</gene>
<name>A0A1X4Y058_9BACT</name>
<keyword evidence="2" id="KW-1185">Reference proteome</keyword>
<dbReference type="AlphaFoldDB" id="A0A1X4Y058"/>